<protein>
    <submittedName>
        <fullName evidence="2">Uncharacterized protein</fullName>
    </submittedName>
</protein>
<comment type="caution">
    <text evidence="2">The sequence shown here is derived from an EMBL/GenBank/DDBJ whole genome shotgun (WGS) entry which is preliminary data.</text>
</comment>
<evidence type="ECO:0000256" key="1">
    <source>
        <dbReference type="SAM" id="MobiDB-lite"/>
    </source>
</evidence>
<organism evidence="2 3">
    <name type="scientific">Heracleum sosnowskyi</name>
    <dbReference type="NCBI Taxonomy" id="360622"/>
    <lineage>
        <taxon>Eukaryota</taxon>
        <taxon>Viridiplantae</taxon>
        <taxon>Streptophyta</taxon>
        <taxon>Embryophyta</taxon>
        <taxon>Tracheophyta</taxon>
        <taxon>Spermatophyta</taxon>
        <taxon>Magnoliopsida</taxon>
        <taxon>eudicotyledons</taxon>
        <taxon>Gunneridae</taxon>
        <taxon>Pentapetalae</taxon>
        <taxon>asterids</taxon>
        <taxon>campanulids</taxon>
        <taxon>Apiales</taxon>
        <taxon>Apiaceae</taxon>
        <taxon>Apioideae</taxon>
        <taxon>apioid superclade</taxon>
        <taxon>Tordylieae</taxon>
        <taxon>Tordyliinae</taxon>
        <taxon>Heracleum</taxon>
    </lineage>
</organism>
<feature type="region of interest" description="Disordered" evidence="1">
    <location>
        <begin position="1"/>
        <end position="49"/>
    </location>
</feature>
<reference evidence="2" key="2">
    <citation type="submission" date="2023-05" db="EMBL/GenBank/DDBJ databases">
        <authorList>
            <person name="Schelkunov M.I."/>
        </authorList>
    </citation>
    <scope>NUCLEOTIDE SEQUENCE</scope>
    <source>
        <strain evidence="2">Hsosn_3</strain>
        <tissue evidence="2">Leaf</tissue>
    </source>
</reference>
<accession>A0AAD8H3H5</accession>
<evidence type="ECO:0000313" key="2">
    <source>
        <dbReference type="EMBL" id="KAK1358826.1"/>
    </source>
</evidence>
<name>A0AAD8H3H5_9APIA</name>
<gene>
    <name evidence="2" type="ORF">POM88_043300</name>
</gene>
<dbReference type="Proteomes" id="UP001237642">
    <property type="component" value="Unassembled WGS sequence"/>
</dbReference>
<evidence type="ECO:0000313" key="3">
    <source>
        <dbReference type="Proteomes" id="UP001237642"/>
    </source>
</evidence>
<reference evidence="2" key="1">
    <citation type="submission" date="2023-02" db="EMBL/GenBank/DDBJ databases">
        <title>Genome of toxic invasive species Heracleum sosnowskyi carries increased number of genes despite the absence of recent whole-genome duplications.</title>
        <authorList>
            <person name="Schelkunov M."/>
            <person name="Shtratnikova V."/>
            <person name="Makarenko M."/>
            <person name="Klepikova A."/>
            <person name="Omelchenko D."/>
            <person name="Novikova G."/>
            <person name="Obukhova E."/>
            <person name="Bogdanov V."/>
            <person name="Penin A."/>
            <person name="Logacheva M."/>
        </authorList>
    </citation>
    <scope>NUCLEOTIDE SEQUENCE</scope>
    <source>
        <strain evidence="2">Hsosn_3</strain>
        <tissue evidence="2">Leaf</tissue>
    </source>
</reference>
<sequence>MHLRSGKSAGHTGLSIRGGHLIRPTSPKSPSASAFESIEGSDDEDNMTDNFKVDSTYLYTNGDSVVRKSRSKTLRISNCQKASSGKLVTVSWGSETKSEASSCLSSTTSTSISSAQTCKTTIS</sequence>
<dbReference type="AlphaFoldDB" id="A0AAD8H3H5"/>
<keyword evidence="3" id="KW-1185">Reference proteome</keyword>
<dbReference type="EMBL" id="JAUIZM010000010">
    <property type="protein sequence ID" value="KAK1358826.1"/>
    <property type="molecule type" value="Genomic_DNA"/>
</dbReference>
<proteinExistence type="predicted"/>